<name>A0A4C1WLA0_EUMVA</name>
<evidence type="ECO:0000313" key="2">
    <source>
        <dbReference type="EMBL" id="GBP52208.1"/>
    </source>
</evidence>
<feature type="compositionally biased region" description="Basic residues" evidence="1">
    <location>
        <begin position="1"/>
        <end position="14"/>
    </location>
</feature>
<dbReference type="AlphaFoldDB" id="A0A4C1WLA0"/>
<protein>
    <submittedName>
        <fullName evidence="2">Uncharacterized protein</fullName>
    </submittedName>
</protein>
<reference evidence="2 3" key="1">
    <citation type="journal article" date="2019" name="Commun. Biol.">
        <title>The bagworm genome reveals a unique fibroin gene that provides high tensile strength.</title>
        <authorList>
            <person name="Kono N."/>
            <person name="Nakamura H."/>
            <person name="Ohtoshi R."/>
            <person name="Tomita M."/>
            <person name="Numata K."/>
            <person name="Arakawa K."/>
        </authorList>
    </citation>
    <scope>NUCLEOTIDE SEQUENCE [LARGE SCALE GENOMIC DNA]</scope>
</reference>
<keyword evidence="3" id="KW-1185">Reference proteome</keyword>
<organism evidence="2 3">
    <name type="scientific">Eumeta variegata</name>
    <name type="common">Bagworm moth</name>
    <name type="synonym">Eumeta japonica</name>
    <dbReference type="NCBI Taxonomy" id="151549"/>
    <lineage>
        <taxon>Eukaryota</taxon>
        <taxon>Metazoa</taxon>
        <taxon>Ecdysozoa</taxon>
        <taxon>Arthropoda</taxon>
        <taxon>Hexapoda</taxon>
        <taxon>Insecta</taxon>
        <taxon>Pterygota</taxon>
        <taxon>Neoptera</taxon>
        <taxon>Endopterygota</taxon>
        <taxon>Lepidoptera</taxon>
        <taxon>Glossata</taxon>
        <taxon>Ditrysia</taxon>
        <taxon>Tineoidea</taxon>
        <taxon>Psychidae</taxon>
        <taxon>Oiketicinae</taxon>
        <taxon>Eumeta</taxon>
    </lineage>
</organism>
<gene>
    <name evidence="2" type="ORF">EVAR_87593_1</name>
</gene>
<comment type="caution">
    <text evidence="2">The sequence shown here is derived from an EMBL/GenBank/DDBJ whole genome shotgun (WGS) entry which is preliminary data.</text>
</comment>
<dbReference type="EMBL" id="BGZK01000597">
    <property type="protein sequence ID" value="GBP52208.1"/>
    <property type="molecule type" value="Genomic_DNA"/>
</dbReference>
<feature type="region of interest" description="Disordered" evidence="1">
    <location>
        <begin position="1"/>
        <end position="29"/>
    </location>
</feature>
<evidence type="ECO:0000256" key="1">
    <source>
        <dbReference type="SAM" id="MobiDB-lite"/>
    </source>
</evidence>
<sequence>MLSIRRSHQRKWKKISTAPRSEGAAAAVEGRPINQSAASRRCGIHRARGRRSYLEHISNYSFESSFISNKKFNSYKQKAHYKIGVTSVARHFLRECSRTTAPSDVSQARIGDASLQREEITSKAEERTKAPASHGHLWSICRQSDIPWAPKQLFQFKRKRHDNARYSGLAVTVPRQDRQVALIPNRF</sequence>
<evidence type="ECO:0000313" key="3">
    <source>
        <dbReference type="Proteomes" id="UP000299102"/>
    </source>
</evidence>
<dbReference type="Proteomes" id="UP000299102">
    <property type="component" value="Unassembled WGS sequence"/>
</dbReference>
<proteinExistence type="predicted"/>
<accession>A0A4C1WLA0</accession>